<dbReference type="PANTHER" id="PTHR21198">
    <property type="entry name" value="GLUTAMATE RACEMASE"/>
    <property type="match status" value="1"/>
</dbReference>
<dbReference type="InterPro" id="IPR001920">
    <property type="entry name" value="Asp/Glu_race"/>
</dbReference>
<organism evidence="3 4">
    <name type="scientific">Niabella yanshanensis</name>
    <dbReference type="NCBI Taxonomy" id="577386"/>
    <lineage>
        <taxon>Bacteria</taxon>
        <taxon>Pseudomonadati</taxon>
        <taxon>Bacteroidota</taxon>
        <taxon>Chitinophagia</taxon>
        <taxon>Chitinophagales</taxon>
        <taxon>Chitinophagaceae</taxon>
        <taxon>Niabella</taxon>
    </lineage>
</organism>
<sequence length="229" mass="24991">MKKLGLVGGISWVSTTDYYRYINEGINAKLGGLNYAECIIYSVNFQEIHNNNLADNWEGTFLILSQACDSLQKAGAEAILLGANTMHLLADRVAQVIDVPLIHVAVATAEAIRAKGLKKVALLGTKFTMERDFFKNKLEEKGIGAIIPDEEGRNYIAQKLEAELYKGIVTEETRAGFLKIIDQLIAQGAEGVILGCTEIPLLIKQEHLTIPGFDTTKIHSDAAVAFALS</sequence>
<evidence type="ECO:0000256" key="1">
    <source>
        <dbReference type="ARBA" id="ARBA00007847"/>
    </source>
</evidence>
<protein>
    <submittedName>
        <fullName evidence="3">Aspartate/glutamate racemase family protein</fullName>
    </submittedName>
</protein>
<dbReference type="SUPFAM" id="SSF53681">
    <property type="entry name" value="Aspartate/glutamate racemase"/>
    <property type="match status" value="2"/>
</dbReference>
<proteinExistence type="inferred from homology"/>
<dbReference type="InterPro" id="IPR004380">
    <property type="entry name" value="Asp_race"/>
</dbReference>
<dbReference type="Pfam" id="PF01177">
    <property type="entry name" value="Asp_Glu_race"/>
    <property type="match status" value="1"/>
</dbReference>
<comment type="similarity">
    <text evidence="1">Belongs to the aspartate/glutamate racemases family.</text>
</comment>
<accession>A0ABZ0WD67</accession>
<dbReference type="PROSITE" id="PS00924">
    <property type="entry name" value="ASP_GLU_RACEMASE_2"/>
    <property type="match status" value="1"/>
</dbReference>
<dbReference type="InterPro" id="IPR015942">
    <property type="entry name" value="Asp/Glu/hydantoin_racemase"/>
</dbReference>
<dbReference type="RefSeq" id="WP_114789809.1">
    <property type="nucleotide sequence ID" value="NZ_CP139960.1"/>
</dbReference>
<dbReference type="Proteomes" id="UP001325680">
    <property type="component" value="Chromosome"/>
</dbReference>
<evidence type="ECO:0000313" key="4">
    <source>
        <dbReference type="Proteomes" id="UP001325680"/>
    </source>
</evidence>
<evidence type="ECO:0000256" key="2">
    <source>
        <dbReference type="ARBA" id="ARBA00023235"/>
    </source>
</evidence>
<dbReference type="NCBIfam" id="TIGR00035">
    <property type="entry name" value="asp_race"/>
    <property type="match status" value="1"/>
</dbReference>
<reference evidence="3 4" key="1">
    <citation type="submission" date="2023-12" db="EMBL/GenBank/DDBJ databases">
        <title>Genome sequencing and assembly of bacterial species from a model synthetic community.</title>
        <authorList>
            <person name="Hogle S.L."/>
        </authorList>
    </citation>
    <scope>NUCLEOTIDE SEQUENCE [LARGE SCALE GENOMIC DNA]</scope>
    <source>
        <strain evidence="3 4">HAMBI_3031</strain>
    </source>
</reference>
<dbReference type="EMBL" id="CP139960">
    <property type="protein sequence ID" value="WQD40637.1"/>
    <property type="molecule type" value="Genomic_DNA"/>
</dbReference>
<evidence type="ECO:0000313" key="3">
    <source>
        <dbReference type="EMBL" id="WQD40637.1"/>
    </source>
</evidence>
<dbReference type="InterPro" id="IPR033134">
    <property type="entry name" value="Asp/Glu_racemase_AS_2"/>
</dbReference>
<keyword evidence="4" id="KW-1185">Reference proteome</keyword>
<dbReference type="Gene3D" id="3.40.50.1860">
    <property type="match status" value="2"/>
</dbReference>
<name>A0ABZ0WD67_9BACT</name>
<gene>
    <name evidence="3" type="ORF">U0035_10800</name>
</gene>
<dbReference type="PANTHER" id="PTHR21198:SF7">
    <property type="entry name" value="ASPARTATE-GLUTAMATE RACEMASE FAMILY"/>
    <property type="match status" value="1"/>
</dbReference>
<keyword evidence="2" id="KW-0413">Isomerase</keyword>